<evidence type="ECO:0000313" key="2">
    <source>
        <dbReference type="EMBL" id="MXU86384.1"/>
    </source>
</evidence>
<name>A0A6B0UBG3_IXORI</name>
<protein>
    <submittedName>
        <fullName evidence="2">Putative lipocalin</fullName>
    </submittedName>
</protein>
<organism evidence="2">
    <name type="scientific">Ixodes ricinus</name>
    <name type="common">Common tick</name>
    <name type="synonym">Acarus ricinus</name>
    <dbReference type="NCBI Taxonomy" id="34613"/>
    <lineage>
        <taxon>Eukaryota</taxon>
        <taxon>Metazoa</taxon>
        <taxon>Ecdysozoa</taxon>
        <taxon>Arthropoda</taxon>
        <taxon>Chelicerata</taxon>
        <taxon>Arachnida</taxon>
        <taxon>Acari</taxon>
        <taxon>Parasitiformes</taxon>
        <taxon>Ixodida</taxon>
        <taxon>Ixodoidea</taxon>
        <taxon>Ixodidae</taxon>
        <taxon>Ixodinae</taxon>
        <taxon>Ixodes</taxon>
    </lineage>
</organism>
<dbReference type="PROSITE" id="PS51257">
    <property type="entry name" value="PROKAR_LIPOPROTEIN"/>
    <property type="match status" value="1"/>
</dbReference>
<keyword evidence="1" id="KW-0732">Signal</keyword>
<sequence>MPVRLQCGACPLLLSCIGFFLAITATAVTPVQEGTPVDASQVLGIPEVTGSAQTGVKEAISQGPSDDTPLDERNQLLQRYQDFPKFYCSDV</sequence>
<feature type="signal peptide" evidence="1">
    <location>
        <begin position="1"/>
        <end position="27"/>
    </location>
</feature>
<accession>A0A6B0UBG3</accession>
<feature type="chain" id="PRO_5025570364" evidence="1">
    <location>
        <begin position="28"/>
        <end position="91"/>
    </location>
</feature>
<evidence type="ECO:0000256" key="1">
    <source>
        <dbReference type="SAM" id="SignalP"/>
    </source>
</evidence>
<dbReference type="AlphaFoldDB" id="A0A6B0UBG3"/>
<dbReference type="EMBL" id="GIFC01004301">
    <property type="protein sequence ID" value="MXU86384.1"/>
    <property type="molecule type" value="Transcribed_RNA"/>
</dbReference>
<proteinExistence type="predicted"/>
<reference evidence="2" key="1">
    <citation type="submission" date="2019-12" db="EMBL/GenBank/DDBJ databases">
        <title>An insight into the sialome of adult female Ixodes ricinus ticks feeding for 6 days.</title>
        <authorList>
            <person name="Perner J."/>
            <person name="Ribeiro J.M.C."/>
        </authorList>
    </citation>
    <scope>NUCLEOTIDE SEQUENCE</scope>
    <source>
        <strain evidence="2">Semi-engorged</strain>
        <tissue evidence="2">Salivary glands</tissue>
    </source>
</reference>